<evidence type="ECO:0000313" key="1">
    <source>
        <dbReference type="EMBL" id="TFK32081.1"/>
    </source>
</evidence>
<dbReference type="EMBL" id="ML213687">
    <property type="protein sequence ID" value="TFK32081.1"/>
    <property type="molecule type" value="Genomic_DNA"/>
</dbReference>
<keyword evidence="2" id="KW-1185">Reference proteome</keyword>
<accession>A0A5C3LTK6</accession>
<proteinExistence type="predicted"/>
<dbReference type="Proteomes" id="UP000308652">
    <property type="component" value="Unassembled WGS sequence"/>
</dbReference>
<dbReference type="AlphaFoldDB" id="A0A5C3LTK6"/>
<reference evidence="1 2" key="1">
    <citation type="journal article" date="2019" name="Nat. Ecol. Evol.">
        <title>Megaphylogeny resolves global patterns of mushroom evolution.</title>
        <authorList>
            <person name="Varga T."/>
            <person name="Krizsan K."/>
            <person name="Foldi C."/>
            <person name="Dima B."/>
            <person name="Sanchez-Garcia M."/>
            <person name="Sanchez-Ramirez S."/>
            <person name="Szollosi G.J."/>
            <person name="Szarkandi J.G."/>
            <person name="Papp V."/>
            <person name="Albert L."/>
            <person name="Andreopoulos W."/>
            <person name="Angelini C."/>
            <person name="Antonin V."/>
            <person name="Barry K.W."/>
            <person name="Bougher N.L."/>
            <person name="Buchanan P."/>
            <person name="Buyck B."/>
            <person name="Bense V."/>
            <person name="Catcheside P."/>
            <person name="Chovatia M."/>
            <person name="Cooper J."/>
            <person name="Damon W."/>
            <person name="Desjardin D."/>
            <person name="Finy P."/>
            <person name="Geml J."/>
            <person name="Haridas S."/>
            <person name="Hughes K."/>
            <person name="Justo A."/>
            <person name="Karasinski D."/>
            <person name="Kautmanova I."/>
            <person name="Kiss B."/>
            <person name="Kocsube S."/>
            <person name="Kotiranta H."/>
            <person name="LaButti K.M."/>
            <person name="Lechner B.E."/>
            <person name="Liimatainen K."/>
            <person name="Lipzen A."/>
            <person name="Lukacs Z."/>
            <person name="Mihaltcheva S."/>
            <person name="Morgado L.N."/>
            <person name="Niskanen T."/>
            <person name="Noordeloos M.E."/>
            <person name="Ohm R.A."/>
            <person name="Ortiz-Santana B."/>
            <person name="Ovrebo C."/>
            <person name="Racz N."/>
            <person name="Riley R."/>
            <person name="Savchenko A."/>
            <person name="Shiryaev A."/>
            <person name="Soop K."/>
            <person name="Spirin V."/>
            <person name="Szebenyi C."/>
            <person name="Tomsovsky M."/>
            <person name="Tulloss R.E."/>
            <person name="Uehling J."/>
            <person name="Grigoriev I.V."/>
            <person name="Vagvolgyi C."/>
            <person name="Papp T."/>
            <person name="Martin F.M."/>
            <person name="Miettinen O."/>
            <person name="Hibbett D.S."/>
            <person name="Nagy L.G."/>
        </authorList>
    </citation>
    <scope>NUCLEOTIDE SEQUENCE [LARGE SCALE GENOMIC DNA]</scope>
    <source>
        <strain evidence="1 2">CBS 166.37</strain>
    </source>
</reference>
<organism evidence="1 2">
    <name type="scientific">Crucibulum laeve</name>
    <dbReference type="NCBI Taxonomy" id="68775"/>
    <lineage>
        <taxon>Eukaryota</taxon>
        <taxon>Fungi</taxon>
        <taxon>Dikarya</taxon>
        <taxon>Basidiomycota</taxon>
        <taxon>Agaricomycotina</taxon>
        <taxon>Agaricomycetes</taxon>
        <taxon>Agaricomycetidae</taxon>
        <taxon>Agaricales</taxon>
        <taxon>Agaricineae</taxon>
        <taxon>Nidulariaceae</taxon>
        <taxon>Crucibulum</taxon>
    </lineage>
</organism>
<name>A0A5C3LTK6_9AGAR</name>
<protein>
    <submittedName>
        <fullName evidence="1">Uncharacterized protein</fullName>
    </submittedName>
</protein>
<sequence length="70" mass="8331">MNASLRDFRQLEVCLLYFHEVLWSLFGRRRDHRRKSINSEAYLTGRLARSRLQEYILSGCLITLPCNSKQ</sequence>
<gene>
    <name evidence="1" type="ORF">BDQ12DRAFT_693003</name>
</gene>
<evidence type="ECO:0000313" key="2">
    <source>
        <dbReference type="Proteomes" id="UP000308652"/>
    </source>
</evidence>